<name>A0A3G9JSA3_9VIRU</name>
<evidence type="ECO:0000256" key="5">
    <source>
        <dbReference type="ARBA" id="ARBA00022692"/>
    </source>
</evidence>
<comment type="catalytic activity">
    <reaction evidence="14">
        <text>RNA(n) + a ribonucleoside 5'-triphosphate = RNA(n+1) + diphosphate</text>
        <dbReference type="Rhea" id="RHEA:21248"/>
        <dbReference type="Rhea" id="RHEA-COMP:14527"/>
        <dbReference type="Rhea" id="RHEA-COMP:17342"/>
        <dbReference type="ChEBI" id="CHEBI:33019"/>
        <dbReference type="ChEBI" id="CHEBI:61557"/>
        <dbReference type="ChEBI" id="CHEBI:140395"/>
        <dbReference type="EC" id="2.7.7.48"/>
    </reaction>
</comment>
<evidence type="ECO:0000256" key="6">
    <source>
        <dbReference type="ARBA" id="ARBA00022695"/>
    </source>
</evidence>
<feature type="transmembrane region" description="Helical" evidence="16">
    <location>
        <begin position="159"/>
        <end position="180"/>
    </location>
</feature>
<organism evidence="19">
    <name type="scientific">Carrot red leaf virus</name>
    <dbReference type="NCBI Taxonomy" id="66200"/>
    <lineage>
        <taxon>Viruses</taxon>
        <taxon>Riboviria</taxon>
        <taxon>Orthornavirae</taxon>
        <taxon>Pisuviricota</taxon>
        <taxon>Pisoniviricetes</taxon>
        <taxon>Sobelivirales</taxon>
        <taxon>Solemoviridae</taxon>
        <taxon>Polerovirus</taxon>
        <taxon>Polerovirus CTRLV</taxon>
    </lineage>
</organism>
<comment type="subcellular location">
    <subcellularLocation>
        <location evidence="1">Membrane</location>
        <topology evidence="1">Multi-pass membrane protein</topology>
    </subcellularLocation>
</comment>
<keyword evidence="13 16" id="KW-0472">Membrane</keyword>
<dbReference type="InterPro" id="IPR043504">
    <property type="entry name" value="Peptidase_S1_PA_chymotrypsin"/>
</dbReference>
<feature type="transmembrane region" description="Helical" evidence="16">
    <location>
        <begin position="130"/>
        <end position="152"/>
    </location>
</feature>
<evidence type="ECO:0000256" key="7">
    <source>
        <dbReference type="ARBA" id="ARBA00022741"/>
    </source>
</evidence>
<feature type="compositionally biased region" description="Basic residues" evidence="15">
    <location>
        <begin position="460"/>
        <end position="475"/>
    </location>
</feature>
<keyword evidence="12 16" id="KW-1133">Transmembrane helix</keyword>
<evidence type="ECO:0000259" key="18">
    <source>
        <dbReference type="PROSITE" id="PS51868"/>
    </source>
</evidence>
<dbReference type="PROSITE" id="PS51868">
    <property type="entry name" value="PEPTIDASE_S39"/>
    <property type="match status" value="1"/>
</dbReference>
<reference evidence="19" key="1">
    <citation type="journal article" date="2020" name="Plant Pathol.">
        <title>Biological and genetic characterization of carrot red leaf virus and its associated virus/RNA isolated from carrots in Hokkaido, Japan.</title>
        <authorList>
            <person name="Yoshida N."/>
        </authorList>
    </citation>
    <scope>NUCLEOTIDE SEQUENCE</scope>
    <source>
        <strain evidence="19">HK</strain>
    </source>
</reference>
<dbReference type="PRINTS" id="PR00914">
    <property type="entry name" value="LVIRUSRNAPOL"/>
</dbReference>
<keyword evidence="5 16" id="KW-0812">Transmembrane</keyword>
<keyword evidence="3" id="KW-0645">Protease</keyword>
<evidence type="ECO:0000256" key="3">
    <source>
        <dbReference type="ARBA" id="ARBA00022670"/>
    </source>
</evidence>
<dbReference type="InterPro" id="IPR000382">
    <property type="entry name" value="Peptidase_S39B_luteovirus"/>
</dbReference>
<sequence length="1045" mass="117158">MSSRVFMIIFLVLCYISCPVFSTMTTEWAGLPSGANQITFANLSYGDLLVDSTPEYKIGEGEVTGLTYKDSGIAELTSHSYTGLMGAILAKIYSDVQKPFSPLWKISLERLESFTKSGIELSHTLIESCLWTVVTIWLAAYSMIARLGWLLITNFTLPVLALAILCLLTTVICRALIWLYSQLPMYLLMFPWAMIKLVTKLRFRRSKVIKEQACEGYTTFSIPQNPPKHSVVEIIHPDGSHSGYATCVKLHNGHNGLLTAYHVVSSEGKAVHSLRNGAKIRLDAFKPFFENEFLDISLFQGPPSWESALACSSVNMVCVNSLALCEARLFGFEGDQWKSRNAKIIGSYEKQVSVLSNTDKGDSGSAYFHGKNVVGVHSGYPTDGENFNLMAPIPNIPGLTSNKLVFETTAPQGRVFDDETLNYFDELCEEYSIEEARYIMQNRRGKNLEGKSQNQGNRATLHRQRNKRRSKHPKDKAREYYATPSNGGPYRKPNTSSTGGHDGEDLRGSPKPSKHGGHRGENRRESGQTGCGEAQQIPRNARWEEDARGFEEYFARIYDWQVPPTSLQVPGFRDVGATPKYYHSKQKEESKWGRKLTEQHPELAEKTAGFGWPQFGAQAELKSLRLQASRWLDRAQTAKTPSDAQREHVINRTVSAFAAAQTQTPSFCTKDKLTWPEFLENFKLAINSLELDAGVGVPFVSYGLRTHRDWVENPKLLPVLARMTFDRLQKISEVNFSDMTPEELVQNGLCDPIRLFVKGEPHKQSKLDEGRYRLIMSVSLLDQLVARVLFQSQNKLEIALWRAVPSKPGFGLSTDNQIENFVDCLAKQVGETPEEVIANWPKYLIPTDCSGFDWSVSDWLLEDDMEVRNRLTIDCTPLLKRLRAGWLKCISNSVLCLSDGTLLAQTVPGVQKSGSYNTSSSNSRIRVMAAYHCGASWAMAMGDDALESIDTDLSVYKNLGFKVEVSAQLEFCSHIFKERNLAIPVNINKMLYKLIHGYNPECGNAEVLSNYLSAVVSVMNELRHDPALVSKLFQWLVPSAATKEF</sequence>
<evidence type="ECO:0000256" key="8">
    <source>
        <dbReference type="ARBA" id="ARBA00022758"/>
    </source>
</evidence>
<keyword evidence="9" id="KW-0378">Hydrolase</keyword>
<dbReference type="Gene3D" id="2.40.10.10">
    <property type="entry name" value="Trypsin-like serine proteases"/>
    <property type="match status" value="2"/>
</dbReference>
<keyword evidence="10" id="KW-0720">Serine protease</keyword>
<keyword evidence="11" id="KW-0693">Viral RNA replication</keyword>
<dbReference type="InterPro" id="IPR001795">
    <property type="entry name" value="RNA-dir_pol_luteovirus"/>
</dbReference>
<dbReference type="InterPro" id="IPR043502">
    <property type="entry name" value="DNA/RNA_pol_sf"/>
</dbReference>
<feature type="domain" description="Peptidase S39" evidence="18">
    <location>
        <begin position="214"/>
        <end position="407"/>
    </location>
</feature>
<accession>A0A3G9JSA3</accession>
<dbReference type="Pfam" id="PF02123">
    <property type="entry name" value="RdRP_4"/>
    <property type="match status" value="1"/>
</dbReference>
<dbReference type="GO" id="GO:0039694">
    <property type="term" value="P:viral RNA genome replication"/>
    <property type="evidence" value="ECO:0007669"/>
    <property type="project" value="InterPro"/>
</dbReference>
<dbReference type="GO" id="GO:0003968">
    <property type="term" value="F:RNA-directed RNA polymerase activity"/>
    <property type="evidence" value="ECO:0007669"/>
    <property type="project" value="UniProtKB-KW"/>
</dbReference>
<keyword evidence="2 19" id="KW-0696">RNA-directed RNA polymerase</keyword>
<keyword evidence="8" id="KW-0688">Ribosomal frameshifting</keyword>
<evidence type="ECO:0000256" key="4">
    <source>
        <dbReference type="ARBA" id="ARBA00022679"/>
    </source>
</evidence>
<dbReference type="GO" id="GO:0006351">
    <property type="term" value="P:DNA-templated transcription"/>
    <property type="evidence" value="ECO:0007669"/>
    <property type="project" value="InterPro"/>
</dbReference>
<protein>
    <submittedName>
        <fullName evidence="19">RNA-dependent RNA polymerase</fullName>
    </submittedName>
</protein>
<feature type="domain" description="RdRp catalytic" evidence="17">
    <location>
        <begin position="842"/>
        <end position="957"/>
    </location>
</feature>
<evidence type="ECO:0000256" key="2">
    <source>
        <dbReference type="ARBA" id="ARBA00022484"/>
    </source>
</evidence>
<evidence type="ECO:0000256" key="1">
    <source>
        <dbReference type="ARBA" id="ARBA00004141"/>
    </source>
</evidence>
<proteinExistence type="predicted"/>
<dbReference type="EMBL" id="LC434062">
    <property type="protein sequence ID" value="BBH43029.1"/>
    <property type="molecule type" value="Genomic_RNA"/>
</dbReference>
<gene>
    <name evidence="19" type="primary">P1-P2</name>
</gene>
<dbReference type="SUPFAM" id="SSF50494">
    <property type="entry name" value="Trypsin-like serine proteases"/>
    <property type="match status" value="1"/>
</dbReference>
<dbReference type="GO" id="GO:0016020">
    <property type="term" value="C:membrane"/>
    <property type="evidence" value="ECO:0007669"/>
    <property type="project" value="UniProtKB-SubCell"/>
</dbReference>
<dbReference type="GO" id="GO:0003723">
    <property type="term" value="F:RNA binding"/>
    <property type="evidence" value="ECO:0007669"/>
    <property type="project" value="InterPro"/>
</dbReference>
<dbReference type="Pfam" id="PF02122">
    <property type="entry name" value="Peptidase_S39"/>
    <property type="match status" value="1"/>
</dbReference>
<keyword evidence="6" id="KW-0548">Nucleotidyltransferase</keyword>
<keyword evidence="4" id="KW-0808">Transferase</keyword>
<dbReference type="PROSITE" id="PS50507">
    <property type="entry name" value="RDRP_SSRNA_POS"/>
    <property type="match status" value="1"/>
</dbReference>
<dbReference type="InterPro" id="IPR009003">
    <property type="entry name" value="Peptidase_S1_PA"/>
</dbReference>
<evidence type="ECO:0000313" key="19">
    <source>
        <dbReference type="EMBL" id="BBH43029.1"/>
    </source>
</evidence>
<evidence type="ECO:0000256" key="14">
    <source>
        <dbReference type="ARBA" id="ARBA00048744"/>
    </source>
</evidence>
<evidence type="ECO:0000256" key="11">
    <source>
        <dbReference type="ARBA" id="ARBA00022953"/>
    </source>
</evidence>
<evidence type="ECO:0000256" key="13">
    <source>
        <dbReference type="ARBA" id="ARBA00023136"/>
    </source>
</evidence>
<evidence type="ECO:0000256" key="9">
    <source>
        <dbReference type="ARBA" id="ARBA00022801"/>
    </source>
</evidence>
<evidence type="ECO:0000256" key="10">
    <source>
        <dbReference type="ARBA" id="ARBA00022825"/>
    </source>
</evidence>
<dbReference type="GO" id="GO:0006508">
    <property type="term" value="P:proteolysis"/>
    <property type="evidence" value="ECO:0007669"/>
    <property type="project" value="UniProtKB-KW"/>
</dbReference>
<evidence type="ECO:0000259" key="17">
    <source>
        <dbReference type="PROSITE" id="PS50507"/>
    </source>
</evidence>
<dbReference type="GO" id="GO:0000166">
    <property type="term" value="F:nucleotide binding"/>
    <property type="evidence" value="ECO:0007669"/>
    <property type="project" value="UniProtKB-KW"/>
</dbReference>
<dbReference type="GO" id="GO:0004252">
    <property type="term" value="F:serine-type endopeptidase activity"/>
    <property type="evidence" value="ECO:0007669"/>
    <property type="project" value="InterPro"/>
</dbReference>
<evidence type="ECO:0000256" key="15">
    <source>
        <dbReference type="SAM" id="MobiDB-lite"/>
    </source>
</evidence>
<dbReference type="InterPro" id="IPR007094">
    <property type="entry name" value="RNA-dir_pol_PSvirus"/>
</dbReference>
<dbReference type="GO" id="GO:0075523">
    <property type="term" value="P:viral translational frameshifting"/>
    <property type="evidence" value="ECO:0007669"/>
    <property type="project" value="UniProtKB-KW"/>
</dbReference>
<dbReference type="SUPFAM" id="SSF56672">
    <property type="entry name" value="DNA/RNA polymerases"/>
    <property type="match status" value="1"/>
</dbReference>
<evidence type="ECO:0000256" key="12">
    <source>
        <dbReference type="ARBA" id="ARBA00022989"/>
    </source>
</evidence>
<evidence type="ECO:0000256" key="16">
    <source>
        <dbReference type="SAM" id="Phobius"/>
    </source>
</evidence>
<feature type="region of interest" description="Disordered" evidence="15">
    <location>
        <begin position="444"/>
        <end position="543"/>
    </location>
</feature>
<keyword evidence="7" id="KW-0547">Nucleotide-binding</keyword>